<protein>
    <recommendedName>
        <fullName evidence="1">CRAL-TRIO domain-containing protein</fullName>
    </recommendedName>
</protein>
<feature type="domain" description="CRAL-TRIO" evidence="1">
    <location>
        <begin position="94"/>
        <end position="255"/>
    </location>
</feature>
<dbReference type="InterPro" id="IPR036273">
    <property type="entry name" value="CRAL/TRIO_N_dom_sf"/>
</dbReference>
<dbReference type="AlphaFoldDB" id="A0ABD1E9X9"/>
<dbReference type="CDD" id="cd00170">
    <property type="entry name" value="SEC14"/>
    <property type="match status" value="1"/>
</dbReference>
<dbReference type="PANTHER" id="PTHR10174">
    <property type="entry name" value="ALPHA-TOCOPHEROL TRANSFER PROTEIN-RELATED"/>
    <property type="match status" value="1"/>
</dbReference>
<keyword evidence="3" id="KW-1185">Reference proteome</keyword>
<gene>
    <name evidence="2" type="ORF">ABEB36_012002</name>
</gene>
<evidence type="ECO:0000313" key="3">
    <source>
        <dbReference type="Proteomes" id="UP001566132"/>
    </source>
</evidence>
<accession>A0ABD1E9X9</accession>
<dbReference type="EMBL" id="JBDJPC010000009">
    <property type="protein sequence ID" value="KAL1491400.1"/>
    <property type="molecule type" value="Genomic_DNA"/>
</dbReference>
<dbReference type="SUPFAM" id="SSF46938">
    <property type="entry name" value="CRAL/TRIO N-terminal domain"/>
    <property type="match status" value="1"/>
</dbReference>
<dbReference type="PANTHER" id="PTHR10174:SF222">
    <property type="entry name" value="GH10083P-RELATED"/>
    <property type="match status" value="1"/>
</dbReference>
<dbReference type="SUPFAM" id="SSF52087">
    <property type="entry name" value="CRAL/TRIO domain"/>
    <property type="match status" value="1"/>
</dbReference>
<comment type="caution">
    <text evidence="2">The sequence shown here is derived from an EMBL/GenBank/DDBJ whole genome shotgun (WGS) entry which is preliminary data.</text>
</comment>
<dbReference type="Proteomes" id="UP001566132">
    <property type="component" value="Unassembled WGS sequence"/>
</dbReference>
<dbReference type="InterPro" id="IPR001251">
    <property type="entry name" value="CRAL-TRIO_dom"/>
</dbReference>
<proteinExistence type="predicted"/>
<reference evidence="2 3" key="1">
    <citation type="submission" date="2024-05" db="EMBL/GenBank/DDBJ databases">
        <title>Genetic variation in Jamaican populations of the coffee berry borer (Hypothenemus hampei).</title>
        <authorList>
            <person name="Errbii M."/>
            <person name="Myrie A."/>
        </authorList>
    </citation>
    <scope>NUCLEOTIDE SEQUENCE [LARGE SCALE GENOMIC DNA]</scope>
    <source>
        <strain evidence="2">JA-Hopewell-2020-01-JO</strain>
        <tissue evidence="2">Whole body</tissue>
    </source>
</reference>
<dbReference type="Pfam" id="PF00650">
    <property type="entry name" value="CRAL_TRIO"/>
    <property type="match status" value="1"/>
</dbReference>
<dbReference type="Gene3D" id="3.40.525.10">
    <property type="entry name" value="CRAL-TRIO lipid binding domain"/>
    <property type="match status" value="1"/>
</dbReference>
<evidence type="ECO:0000259" key="1">
    <source>
        <dbReference type="PROSITE" id="PS50191"/>
    </source>
</evidence>
<dbReference type="InterPro" id="IPR036865">
    <property type="entry name" value="CRAL-TRIO_dom_sf"/>
</dbReference>
<dbReference type="PROSITE" id="PS50191">
    <property type="entry name" value="CRAL_TRIO"/>
    <property type="match status" value="1"/>
</dbReference>
<evidence type="ECO:0000313" key="2">
    <source>
        <dbReference type="EMBL" id="KAL1491400.1"/>
    </source>
</evidence>
<sequence length="307" mass="35915">MSAPIPESNLVNFYENLYKEFGKKRKEVDEYVDMLREWAEQQPHFPEVPSKNVCTFFVTQNKFIMEKAKKRLDMYYTIRHLVPEFYSHHPLSPEMILQNKIVSQVYLPKLTKDNEKVLVWGVNANYGPEYFHHERGIESFVQLTELLMQDETCNGFHCICDFGNIKLGHIPKFHPMALKKLTIFVEGVLGTRIKSLFLVNVFPFVDTLVNTLFKPLLPKKIISRLQISRTSDILLEHFDKAILPKDLGGEEKSLIELSDMMMKKYESMKSRFDKFNSLKTIESKRPTKLENDDILGYYGSFKKIAID</sequence>
<organism evidence="2 3">
    <name type="scientific">Hypothenemus hampei</name>
    <name type="common">Coffee berry borer</name>
    <dbReference type="NCBI Taxonomy" id="57062"/>
    <lineage>
        <taxon>Eukaryota</taxon>
        <taxon>Metazoa</taxon>
        <taxon>Ecdysozoa</taxon>
        <taxon>Arthropoda</taxon>
        <taxon>Hexapoda</taxon>
        <taxon>Insecta</taxon>
        <taxon>Pterygota</taxon>
        <taxon>Neoptera</taxon>
        <taxon>Endopterygota</taxon>
        <taxon>Coleoptera</taxon>
        <taxon>Polyphaga</taxon>
        <taxon>Cucujiformia</taxon>
        <taxon>Curculionidae</taxon>
        <taxon>Scolytinae</taxon>
        <taxon>Hypothenemus</taxon>
    </lineage>
</organism>
<name>A0ABD1E9X9_HYPHA</name>